<sequence>MSPIPNTTTRAQEKIPANIILSPRELKHYRRWQHLYTSLTPAEQGYIPTAMEYEEFQQWLKRQDSGYFSDTFEDISDHIKPMDLDPSASSLESPVAAICRHPMHPVTAEKIRSRCPVCTIDVHINYMKVLSQALEAAGGRAPSCTLTTSQHQDTVYSAWSREKIYTLKELSELEMLAEQEAEWLAAHPEPKFDSIQTATKALELYWFETFGLRNVKPVAKKARKVGFTADTRFELGRPQAYYWKRSPRYEPGKYALVEQQEDEEGAISEDSEDYSQGVAYHFGATSEPIREDPSPEVQEPPRTDNQVEELEEDDDDSDWEDIDPEDDSSDPGDEVGEGDHIYFEIEEEASFVVFADD</sequence>
<evidence type="ECO:0000313" key="2">
    <source>
        <dbReference type="EMBL" id="KAF1842629.1"/>
    </source>
</evidence>
<feature type="region of interest" description="Disordered" evidence="1">
    <location>
        <begin position="285"/>
        <end position="340"/>
    </location>
</feature>
<dbReference type="Proteomes" id="UP000800039">
    <property type="component" value="Unassembled WGS sequence"/>
</dbReference>
<gene>
    <name evidence="2" type="ORF">K460DRAFT_359202</name>
</gene>
<organism evidence="2 3">
    <name type="scientific">Cucurbitaria berberidis CBS 394.84</name>
    <dbReference type="NCBI Taxonomy" id="1168544"/>
    <lineage>
        <taxon>Eukaryota</taxon>
        <taxon>Fungi</taxon>
        <taxon>Dikarya</taxon>
        <taxon>Ascomycota</taxon>
        <taxon>Pezizomycotina</taxon>
        <taxon>Dothideomycetes</taxon>
        <taxon>Pleosporomycetidae</taxon>
        <taxon>Pleosporales</taxon>
        <taxon>Pleosporineae</taxon>
        <taxon>Cucurbitariaceae</taxon>
        <taxon>Cucurbitaria</taxon>
    </lineage>
</organism>
<dbReference type="GeneID" id="63849432"/>
<reference evidence="2" key="1">
    <citation type="submission" date="2020-01" db="EMBL/GenBank/DDBJ databases">
        <authorList>
            <consortium name="DOE Joint Genome Institute"/>
            <person name="Haridas S."/>
            <person name="Albert R."/>
            <person name="Binder M."/>
            <person name="Bloem J."/>
            <person name="Labutti K."/>
            <person name="Salamov A."/>
            <person name="Andreopoulos B."/>
            <person name="Baker S.E."/>
            <person name="Barry K."/>
            <person name="Bills G."/>
            <person name="Bluhm B.H."/>
            <person name="Cannon C."/>
            <person name="Castanera R."/>
            <person name="Culley D.E."/>
            <person name="Daum C."/>
            <person name="Ezra D."/>
            <person name="Gonzalez J.B."/>
            <person name="Henrissat B."/>
            <person name="Kuo A."/>
            <person name="Liang C."/>
            <person name="Lipzen A."/>
            <person name="Lutzoni F."/>
            <person name="Magnuson J."/>
            <person name="Mondo S."/>
            <person name="Nolan M."/>
            <person name="Ohm R."/>
            <person name="Pangilinan J."/>
            <person name="Park H.-J."/>
            <person name="Ramirez L."/>
            <person name="Alfaro M."/>
            <person name="Sun H."/>
            <person name="Tritt A."/>
            <person name="Yoshinaga Y."/>
            <person name="Zwiers L.-H."/>
            <person name="Turgeon B.G."/>
            <person name="Goodwin S.B."/>
            <person name="Spatafora J.W."/>
            <person name="Crous P.W."/>
            <person name="Grigoriev I.V."/>
        </authorList>
    </citation>
    <scope>NUCLEOTIDE SEQUENCE</scope>
    <source>
        <strain evidence="2">CBS 394.84</strain>
    </source>
</reference>
<comment type="caution">
    <text evidence="2">The sequence shown here is derived from an EMBL/GenBank/DDBJ whole genome shotgun (WGS) entry which is preliminary data.</text>
</comment>
<evidence type="ECO:0000256" key="1">
    <source>
        <dbReference type="SAM" id="MobiDB-lite"/>
    </source>
</evidence>
<feature type="compositionally biased region" description="Acidic residues" evidence="1">
    <location>
        <begin position="306"/>
        <end position="336"/>
    </location>
</feature>
<keyword evidence="3" id="KW-1185">Reference proteome</keyword>
<dbReference type="RefSeq" id="XP_040785192.1">
    <property type="nucleotide sequence ID" value="XM_040932181.1"/>
</dbReference>
<dbReference type="OrthoDB" id="3800453at2759"/>
<dbReference type="EMBL" id="ML976618">
    <property type="protein sequence ID" value="KAF1842629.1"/>
    <property type="molecule type" value="Genomic_DNA"/>
</dbReference>
<accession>A0A9P4L5U4</accession>
<dbReference type="AlphaFoldDB" id="A0A9P4L5U4"/>
<name>A0A9P4L5U4_9PLEO</name>
<evidence type="ECO:0000313" key="3">
    <source>
        <dbReference type="Proteomes" id="UP000800039"/>
    </source>
</evidence>
<proteinExistence type="predicted"/>
<protein>
    <submittedName>
        <fullName evidence="2">Uncharacterized protein</fullName>
    </submittedName>
</protein>